<name>A0AAE7V2Z6_9CAUD</name>
<dbReference type="KEGG" id="vg:75691934"/>
<evidence type="ECO:0000313" key="1">
    <source>
        <dbReference type="EMBL" id="QWM90040.1"/>
    </source>
</evidence>
<protein>
    <submittedName>
        <fullName evidence="1">Uncharacterized protein</fullName>
    </submittedName>
</protein>
<accession>A0AAE7V2Z6</accession>
<reference evidence="1 2" key="1">
    <citation type="submission" date="2021-04" db="EMBL/GenBank/DDBJ databases">
        <authorList>
            <person name="Shkoporov A.N."/>
            <person name="Stockdale S.R."/>
            <person name="Guerin E."/>
            <person name="Ross R.P."/>
            <person name="Hill C."/>
        </authorList>
    </citation>
    <scope>NUCLEOTIDE SEQUENCE [LARGE SCALE GENOMIC DNA]</scope>
    <source>
        <strain evidence="2">cr18_1</strain>
    </source>
</reference>
<organism evidence="1 2">
    <name type="scientific">uncultured phage cr18_1</name>
    <dbReference type="NCBI Taxonomy" id="2986407"/>
    <lineage>
        <taxon>Viruses</taxon>
        <taxon>Duplodnaviria</taxon>
        <taxon>Heunggongvirae</taxon>
        <taxon>Uroviricota</taxon>
        <taxon>Caudoviricetes</taxon>
        <taxon>Crassvirales</taxon>
        <taxon>Steigviridae</taxon>
        <taxon>Asinivirinae</taxon>
        <taxon>Lebriduvirus</taxon>
        <taxon>Lebriduvirus gastrointestinalis</taxon>
    </lineage>
</organism>
<dbReference type="GeneID" id="75691934"/>
<dbReference type="RefSeq" id="YP_010359612.1">
    <property type="nucleotide sequence ID" value="NC_062775.1"/>
</dbReference>
<gene>
    <name evidence="1" type="primary">gp_22683</name>
</gene>
<dbReference type="Proteomes" id="UP000827799">
    <property type="component" value="Segment"/>
</dbReference>
<sequence length="348" mass="37438">MGTTVDKLNKLAQTKAAIKAAIEAKGVTVGDVVFGDYPTKISAISGGGGSSGVIEDYLNEQGLDYLINDILRGVQRSVSIHDTSKNLYQLLGDNNAGDIMYANGCLPPNDNQAINYQKSLFSVRNVDFSNWTYTQSSGRAFAFNNNLSDFSGVSTAASGDGITDFSKVTNAQMMFAASMLLDLKVYLPIVTNIDSLVSDCSYIKTCTIKTLGQTVSSTYTFNRCYELEEVTFINELKTTTLQGFAFSCNKLNKINGIINIEGVTNTNQFLDGNGAKNITEVWIKNLGTSINIVSPNITKECVLYMFNNAATVTGTHIISLNTTVYNSLTSDEIAIASGKGFTVRGGAT</sequence>
<evidence type="ECO:0000313" key="2">
    <source>
        <dbReference type="Proteomes" id="UP000827799"/>
    </source>
</evidence>
<dbReference type="EMBL" id="MZ130485">
    <property type="protein sequence ID" value="QWM90040.1"/>
    <property type="molecule type" value="Genomic_DNA"/>
</dbReference>
<keyword evidence="2" id="KW-1185">Reference proteome</keyword>
<proteinExistence type="predicted"/>